<evidence type="ECO:0000256" key="5">
    <source>
        <dbReference type="ARBA" id="ARBA00022692"/>
    </source>
</evidence>
<reference evidence="17" key="1">
    <citation type="submission" date="2014-05" db="EMBL/GenBank/DDBJ databases">
        <authorList>
            <person name="Chronopoulou M."/>
        </authorList>
    </citation>
    <scope>NUCLEOTIDE SEQUENCE</scope>
    <source>
        <tissue evidence="17">Whole organism</tissue>
    </source>
</reference>
<dbReference type="GO" id="GO:0019369">
    <property type="term" value="P:arachidonate metabolic process"/>
    <property type="evidence" value="ECO:0007669"/>
    <property type="project" value="TreeGrafter"/>
</dbReference>
<evidence type="ECO:0000256" key="14">
    <source>
        <dbReference type="ARBA" id="ARBA00026104"/>
    </source>
</evidence>
<dbReference type="GO" id="GO:0016298">
    <property type="term" value="F:lipase activity"/>
    <property type="evidence" value="ECO:0007669"/>
    <property type="project" value="TreeGrafter"/>
</dbReference>
<comment type="catalytic activity">
    <reaction evidence="13">
        <text>a 1,2-diacyl-sn-glycerol + H2O = a 2-acylglycerol + a fatty acid + H(+)</text>
        <dbReference type="Rhea" id="RHEA:33275"/>
        <dbReference type="ChEBI" id="CHEBI:15377"/>
        <dbReference type="ChEBI" id="CHEBI:15378"/>
        <dbReference type="ChEBI" id="CHEBI:17389"/>
        <dbReference type="ChEBI" id="CHEBI:17815"/>
        <dbReference type="ChEBI" id="CHEBI:28868"/>
        <dbReference type="EC" id="3.1.1.116"/>
    </reaction>
    <physiologicalReaction direction="left-to-right" evidence="13">
        <dbReference type="Rhea" id="RHEA:33276"/>
    </physiologicalReaction>
</comment>
<dbReference type="PANTHER" id="PTHR45792">
    <property type="entry name" value="DIACYLGLYCEROL LIPASE HOMOLOG-RELATED"/>
    <property type="match status" value="1"/>
</dbReference>
<comment type="subcellular location">
    <subcellularLocation>
        <location evidence="2">Cell membrane</location>
        <topology evidence="2">Multi-pass membrane protein</topology>
    </subcellularLocation>
</comment>
<evidence type="ECO:0000256" key="2">
    <source>
        <dbReference type="ARBA" id="ARBA00004651"/>
    </source>
</evidence>
<dbReference type="InterPro" id="IPR002921">
    <property type="entry name" value="Fungal_lipase-type"/>
</dbReference>
<accession>A0A0K2V1V7</accession>
<dbReference type="RefSeq" id="XP_040581853.1">
    <property type="nucleotide sequence ID" value="XM_040725919.2"/>
</dbReference>
<dbReference type="OrthoDB" id="438440at2759"/>
<name>A0A0K2V1V7_LEPSM</name>
<keyword evidence="3" id="KW-1003">Cell membrane</keyword>
<feature type="domain" description="Fungal lipase-type" evidence="16">
    <location>
        <begin position="195"/>
        <end position="329"/>
    </location>
</feature>
<sequence>MWRISEYINRNTILEVGIFGLITTGIGMFFYRRYISSKDEIKEKEICYSFEQFKKEFSNNMDQLWVAMKNAVLSPNVQEALNTIDEIIENVKEVDKIDFKTPLFLLVALFYKVADFKEEFLNDISDLKSNEFFEAKKIGRYAVRIYSASLLVSKAVIAKIMDIERSSLIYVSWMDSAEDTHHPKFLIFETDDTVFLVIRGTFSVTDVFLDLVCSDRKVDKFEGYAHLGIYEGAQKVMEKSMPIISKSLESGNRKKLVLTGHSLGGGASELITMELIQQFEKEGKDDIDIKCIALAPPPVFRSDADIPHKIKNAIKIFINTSDIVPSLSLATVALFISILRQLDNLNLTMENIFYILMGSKNEVTEKNVQNIKEVIQSANQDSFPYLEHPGNIYYFSKTKDGTNRTFIKNQVSEYFSRKIRLFDGMIVNHLHGNYEVAFDNVIHIEA</sequence>
<keyword evidence="11" id="KW-0443">Lipid metabolism</keyword>
<dbReference type="PANTHER" id="PTHR45792:SF8">
    <property type="entry name" value="DIACYLGLYCEROL LIPASE-ALPHA"/>
    <property type="match status" value="1"/>
</dbReference>
<comment type="cofactor">
    <cofactor evidence="1">
        <name>Ca(2+)</name>
        <dbReference type="ChEBI" id="CHEBI:29108"/>
    </cofactor>
</comment>
<dbReference type="Gene3D" id="3.40.50.1820">
    <property type="entry name" value="alpha/beta hydrolase"/>
    <property type="match status" value="1"/>
</dbReference>
<dbReference type="GeneID" id="121130167"/>
<dbReference type="CDD" id="cd00519">
    <property type="entry name" value="Lipase_3"/>
    <property type="match status" value="1"/>
</dbReference>
<evidence type="ECO:0000256" key="11">
    <source>
        <dbReference type="ARBA" id="ARBA00023098"/>
    </source>
</evidence>
<keyword evidence="9" id="KW-0442">Lipid degradation</keyword>
<keyword evidence="8" id="KW-0106">Calcium</keyword>
<keyword evidence="6" id="KW-0479">Metal-binding</keyword>
<keyword evidence="4" id="KW-0597">Phosphoprotein</keyword>
<evidence type="ECO:0000256" key="15">
    <source>
        <dbReference type="SAM" id="Phobius"/>
    </source>
</evidence>
<dbReference type="EMBL" id="HACA01027098">
    <property type="protein sequence ID" value="CDW44459.1"/>
    <property type="molecule type" value="Transcribed_RNA"/>
</dbReference>
<feature type="transmembrane region" description="Helical" evidence="15">
    <location>
        <begin position="12"/>
        <end position="31"/>
    </location>
</feature>
<dbReference type="EC" id="3.1.1.116" evidence="14"/>
<keyword evidence="10 15" id="KW-1133">Transmembrane helix</keyword>
<evidence type="ECO:0000256" key="9">
    <source>
        <dbReference type="ARBA" id="ARBA00022963"/>
    </source>
</evidence>
<keyword evidence="5 15" id="KW-0812">Transmembrane</keyword>
<evidence type="ECO:0000256" key="7">
    <source>
        <dbReference type="ARBA" id="ARBA00022801"/>
    </source>
</evidence>
<dbReference type="KEGG" id="lsm:121130167"/>
<evidence type="ECO:0000256" key="12">
    <source>
        <dbReference type="ARBA" id="ARBA00023136"/>
    </source>
</evidence>
<evidence type="ECO:0000256" key="13">
    <source>
        <dbReference type="ARBA" id="ARBA00024531"/>
    </source>
</evidence>
<organism evidence="17">
    <name type="scientific">Lepeophtheirus salmonis</name>
    <name type="common">Salmon louse</name>
    <name type="synonym">Caligus salmonis</name>
    <dbReference type="NCBI Taxonomy" id="72036"/>
    <lineage>
        <taxon>Eukaryota</taxon>
        <taxon>Metazoa</taxon>
        <taxon>Ecdysozoa</taxon>
        <taxon>Arthropoda</taxon>
        <taxon>Crustacea</taxon>
        <taxon>Multicrustacea</taxon>
        <taxon>Hexanauplia</taxon>
        <taxon>Copepoda</taxon>
        <taxon>Siphonostomatoida</taxon>
        <taxon>Caligidae</taxon>
        <taxon>Lepeophtheirus</taxon>
    </lineage>
</organism>
<keyword evidence="7" id="KW-0378">Hydrolase</keyword>
<evidence type="ECO:0000256" key="10">
    <source>
        <dbReference type="ARBA" id="ARBA00022989"/>
    </source>
</evidence>
<keyword evidence="12 15" id="KW-0472">Membrane</keyword>
<evidence type="ECO:0000256" key="3">
    <source>
        <dbReference type="ARBA" id="ARBA00022475"/>
    </source>
</evidence>
<dbReference type="AlphaFoldDB" id="A0A0K2V1V7"/>
<evidence type="ECO:0000256" key="8">
    <source>
        <dbReference type="ARBA" id="ARBA00022837"/>
    </source>
</evidence>
<protein>
    <recommendedName>
        <fullName evidence="14">sn-1-specific diacylglycerol lipase</fullName>
        <ecNumber evidence="14">3.1.1.116</ecNumber>
    </recommendedName>
</protein>
<dbReference type="GO" id="GO:0005886">
    <property type="term" value="C:plasma membrane"/>
    <property type="evidence" value="ECO:0007669"/>
    <property type="project" value="UniProtKB-SubCell"/>
</dbReference>
<dbReference type="GO" id="GO:0046872">
    <property type="term" value="F:metal ion binding"/>
    <property type="evidence" value="ECO:0007669"/>
    <property type="project" value="UniProtKB-KW"/>
</dbReference>
<evidence type="ECO:0000313" key="17">
    <source>
        <dbReference type="EMBL" id="CDW44459.1"/>
    </source>
</evidence>
<evidence type="ECO:0000256" key="1">
    <source>
        <dbReference type="ARBA" id="ARBA00001913"/>
    </source>
</evidence>
<dbReference type="InterPro" id="IPR052214">
    <property type="entry name" value="DAG_Lipase-Related"/>
</dbReference>
<dbReference type="InterPro" id="IPR029058">
    <property type="entry name" value="AB_hydrolase_fold"/>
</dbReference>
<evidence type="ECO:0000256" key="6">
    <source>
        <dbReference type="ARBA" id="ARBA00022723"/>
    </source>
</evidence>
<evidence type="ECO:0000256" key="4">
    <source>
        <dbReference type="ARBA" id="ARBA00022553"/>
    </source>
</evidence>
<dbReference type="SUPFAM" id="SSF53474">
    <property type="entry name" value="alpha/beta-Hydrolases"/>
    <property type="match status" value="1"/>
</dbReference>
<evidence type="ECO:0000259" key="16">
    <source>
        <dbReference type="Pfam" id="PF01764"/>
    </source>
</evidence>
<proteinExistence type="predicted"/>
<dbReference type="GO" id="GO:0046340">
    <property type="term" value="P:diacylglycerol catabolic process"/>
    <property type="evidence" value="ECO:0007669"/>
    <property type="project" value="TreeGrafter"/>
</dbReference>
<dbReference type="Pfam" id="PF01764">
    <property type="entry name" value="Lipase_3"/>
    <property type="match status" value="1"/>
</dbReference>